<organism evidence="2 3">
    <name type="scientific">Daphnia pulex</name>
    <name type="common">Water flea</name>
    <dbReference type="NCBI Taxonomy" id="6669"/>
    <lineage>
        <taxon>Eukaryota</taxon>
        <taxon>Metazoa</taxon>
        <taxon>Ecdysozoa</taxon>
        <taxon>Arthropoda</taxon>
        <taxon>Crustacea</taxon>
        <taxon>Branchiopoda</taxon>
        <taxon>Diplostraca</taxon>
        <taxon>Cladocera</taxon>
        <taxon>Anomopoda</taxon>
        <taxon>Daphniidae</taxon>
        <taxon>Daphnia</taxon>
    </lineage>
</organism>
<dbReference type="InterPro" id="IPR051333">
    <property type="entry name" value="CLIP_Serine_Protease"/>
</dbReference>
<dbReference type="Gene3D" id="2.40.10.10">
    <property type="entry name" value="Trypsin-like serine proteases"/>
    <property type="match status" value="1"/>
</dbReference>
<dbReference type="eggNOG" id="KOG3627">
    <property type="taxonomic scope" value="Eukaryota"/>
</dbReference>
<dbReference type="SMART" id="SM00020">
    <property type="entry name" value="Tryp_SPc"/>
    <property type="match status" value="1"/>
</dbReference>
<dbReference type="PANTHER" id="PTHR24260:SF136">
    <property type="entry name" value="GH08193P-RELATED"/>
    <property type="match status" value="1"/>
</dbReference>
<dbReference type="HOGENOM" id="CLU_006842_13_1_1"/>
<dbReference type="InterPro" id="IPR043504">
    <property type="entry name" value="Peptidase_S1_PA_chymotrypsin"/>
</dbReference>
<proteinExistence type="predicted"/>
<evidence type="ECO:0000313" key="2">
    <source>
        <dbReference type="EMBL" id="EFX78325.1"/>
    </source>
</evidence>
<dbReference type="OrthoDB" id="6380398at2759"/>
<dbReference type="InterPro" id="IPR009003">
    <property type="entry name" value="Peptidase_S1_PA"/>
</dbReference>
<keyword evidence="3" id="KW-1185">Reference proteome</keyword>
<sequence length="186" mass="20115">MSLFEFSGVTVLVGMYLSDQSDVQMTRRISKVILHDKYNAFNYANDIAIIVLDAPVVLSKTVGPACLPPASSDPDQYVDTNAMIMDKGVLELEQGKTATPIMANTDCKGDTIIGKYVTNSTICLDPGSGGPYSCKSDKGGPVVILPSPEAWTVVGINSYNRDCSSNGLKTRVAAYRTWIDTYMKLN</sequence>
<dbReference type="GO" id="GO:0006508">
    <property type="term" value="P:proteolysis"/>
    <property type="evidence" value="ECO:0007669"/>
    <property type="project" value="InterPro"/>
</dbReference>
<dbReference type="InParanoid" id="E9GQI7"/>
<dbReference type="Pfam" id="PF00089">
    <property type="entry name" value="Trypsin"/>
    <property type="match status" value="1"/>
</dbReference>
<dbReference type="KEGG" id="dpx:DAPPUDRAFT_320584"/>
<dbReference type="GO" id="GO:0005615">
    <property type="term" value="C:extracellular space"/>
    <property type="evidence" value="ECO:0000318"/>
    <property type="project" value="GO_Central"/>
</dbReference>
<gene>
    <name evidence="2" type="ORF">DAPPUDRAFT_320584</name>
</gene>
<accession>E9GQI7</accession>
<dbReference type="EMBL" id="GL732558">
    <property type="protein sequence ID" value="EFX78325.1"/>
    <property type="molecule type" value="Genomic_DNA"/>
</dbReference>
<name>E9GQI7_DAPPU</name>
<reference evidence="2 3" key="1">
    <citation type="journal article" date="2011" name="Science">
        <title>The ecoresponsive genome of Daphnia pulex.</title>
        <authorList>
            <person name="Colbourne J.K."/>
            <person name="Pfrender M.E."/>
            <person name="Gilbert D."/>
            <person name="Thomas W.K."/>
            <person name="Tucker A."/>
            <person name="Oakley T.H."/>
            <person name="Tokishita S."/>
            <person name="Aerts A."/>
            <person name="Arnold G.J."/>
            <person name="Basu M.K."/>
            <person name="Bauer D.J."/>
            <person name="Caceres C.E."/>
            <person name="Carmel L."/>
            <person name="Casola C."/>
            <person name="Choi J.H."/>
            <person name="Detter J.C."/>
            <person name="Dong Q."/>
            <person name="Dusheyko S."/>
            <person name="Eads B.D."/>
            <person name="Frohlich T."/>
            <person name="Geiler-Samerotte K.A."/>
            <person name="Gerlach D."/>
            <person name="Hatcher P."/>
            <person name="Jogdeo S."/>
            <person name="Krijgsveld J."/>
            <person name="Kriventseva E.V."/>
            <person name="Kultz D."/>
            <person name="Laforsch C."/>
            <person name="Lindquist E."/>
            <person name="Lopez J."/>
            <person name="Manak J.R."/>
            <person name="Muller J."/>
            <person name="Pangilinan J."/>
            <person name="Patwardhan R.P."/>
            <person name="Pitluck S."/>
            <person name="Pritham E.J."/>
            <person name="Rechtsteiner A."/>
            <person name="Rho M."/>
            <person name="Rogozin I.B."/>
            <person name="Sakarya O."/>
            <person name="Salamov A."/>
            <person name="Schaack S."/>
            <person name="Shapiro H."/>
            <person name="Shiga Y."/>
            <person name="Skalitzky C."/>
            <person name="Smith Z."/>
            <person name="Souvorov A."/>
            <person name="Sung W."/>
            <person name="Tang Z."/>
            <person name="Tsuchiya D."/>
            <person name="Tu H."/>
            <person name="Vos H."/>
            <person name="Wang M."/>
            <person name="Wolf Y.I."/>
            <person name="Yamagata H."/>
            <person name="Yamada T."/>
            <person name="Ye Y."/>
            <person name="Shaw J.R."/>
            <person name="Andrews J."/>
            <person name="Crease T.J."/>
            <person name="Tang H."/>
            <person name="Lucas S.M."/>
            <person name="Robertson H.M."/>
            <person name="Bork P."/>
            <person name="Koonin E.V."/>
            <person name="Zdobnov E.M."/>
            <person name="Grigoriev I.V."/>
            <person name="Lynch M."/>
            <person name="Boore J.L."/>
        </authorList>
    </citation>
    <scope>NUCLEOTIDE SEQUENCE [LARGE SCALE GENOMIC DNA]</scope>
</reference>
<dbReference type="GO" id="GO:0045087">
    <property type="term" value="P:innate immune response"/>
    <property type="evidence" value="ECO:0000318"/>
    <property type="project" value="GO_Central"/>
</dbReference>
<dbReference type="PROSITE" id="PS50240">
    <property type="entry name" value="TRYPSIN_DOM"/>
    <property type="match status" value="1"/>
</dbReference>
<dbReference type="AlphaFoldDB" id="E9GQI7"/>
<dbReference type="PANTHER" id="PTHR24260">
    <property type="match status" value="1"/>
</dbReference>
<dbReference type="GO" id="GO:0004252">
    <property type="term" value="F:serine-type endopeptidase activity"/>
    <property type="evidence" value="ECO:0007669"/>
    <property type="project" value="InterPro"/>
</dbReference>
<evidence type="ECO:0000259" key="1">
    <source>
        <dbReference type="PROSITE" id="PS50240"/>
    </source>
</evidence>
<dbReference type="Proteomes" id="UP000000305">
    <property type="component" value="Unassembled WGS sequence"/>
</dbReference>
<protein>
    <recommendedName>
        <fullName evidence="1">Peptidase S1 domain-containing protein</fullName>
    </recommendedName>
</protein>
<evidence type="ECO:0000313" key="3">
    <source>
        <dbReference type="Proteomes" id="UP000000305"/>
    </source>
</evidence>
<feature type="domain" description="Peptidase S1" evidence="1">
    <location>
        <begin position="1"/>
        <end position="184"/>
    </location>
</feature>
<dbReference type="InterPro" id="IPR001254">
    <property type="entry name" value="Trypsin_dom"/>
</dbReference>
<dbReference type="SUPFAM" id="SSF50494">
    <property type="entry name" value="Trypsin-like serine proteases"/>
    <property type="match status" value="1"/>
</dbReference>
<dbReference type="PhylomeDB" id="E9GQI7"/>